<reference evidence="1 2" key="1">
    <citation type="journal article" date="2024" name="G3 (Bethesda)">
        <title>Genome assembly of Hibiscus sabdariffa L. provides insights into metabolisms of medicinal natural products.</title>
        <authorList>
            <person name="Kim T."/>
        </authorList>
    </citation>
    <scope>NUCLEOTIDE SEQUENCE [LARGE SCALE GENOMIC DNA]</scope>
    <source>
        <strain evidence="1">TK-2024</strain>
        <tissue evidence="1">Old leaves</tissue>
    </source>
</reference>
<sequence length="107" mass="11513">MMGVGFGNDGGLVLQVWLKREGCSMGLVEGRSRVRVVVLRVEQRSGKGLVVVRWREGDEQSGGCGFNDGDEGVVMKAWLMAVMKEVDGVGRLGWEGGRDGGGKMLKT</sequence>
<accession>A0ABR2TI97</accession>
<evidence type="ECO:0000313" key="2">
    <source>
        <dbReference type="Proteomes" id="UP001396334"/>
    </source>
</evidence>
<organism evidence="1 2">
    <name type="scientific">Hibiscus sabdariffa</name>
    <name type="common">roselle</name>
    <dbReference type="NCBI Taxonomy" id="183260"/>
    <lineage>
        <taxon>Eukaryota</taxon>
        <taxon>Viridiplantae</taxon>
        <taxon>Streptophyta</taxon>
        <taxon>Embryophyta</taxon>
        <taxon>Tracheophyta</taxon>
        <taxon>Spermatophyta</taxon>
        <taxon>Magnoliopsida</taxon>
        <taxon>eudicotyledons</taxon>
        <taxon>Gunneridae</taxon>
        <taxon>Pentapetalae</taxon>
        <taxon>rosids</taxon>
        <taxon>malvids</taxon>
        <taxon>Malvales</taxon>
        <taxon>Malvaceae</taxon>
        <taxon>Malvoideae</taxon>
        <taxon>Hibiscus</taxon>
    </lineage>
</organism>
<protein>
    <submittedName>
        <fullName evidence="1">Uncharacterized protein</fullName>
    </submittedName>
</protein>
<dbReference type="EMBL" id="JBBPBN010000005">
    <property type="protein sequence ID" value="KAK9036878.1"/>
    <property type="molecule type" value="Genomic_DNA"/>
</dbReference>
<gene>
    <name evidence="1" type="ORF">V6N11_021802</name>
</gene>
<evidence type="ECO:0000313" key="1">
    <source>
        <dbReference type="EMBL" id="KAK9036878.1"/>
    </source>
</evidence>
<name>A0ABR2TI97_9ROSI</name>
<dbReference type="Proteomes" id="UP001396334">
    <property type="component" value="Unassembled WGS sequence"/>
</dbReference>
<proteinExistence type="predicted"/>
<comment type="caution">
    <text evidence="1">The sequence shown here is derived from an EMBL/GenBank/DDBJ whole genome shotgun (WGS) entry which is preliminary data.</text>
</comment>
<keyword evidence="2" id="KW-1185">Reference proteome</keyword>